<dbReference type="Proteomes" id="UP000306147">
    <property type="component" value="Unassembled WGS sequence"/>
</dbReference>
<accession>A0A4S1X444</accession>
<evidence type="ECO:0000313" key="2">
    <source>
        <dbReference type="EMBL" id="TGX49046.1"/>
    </source>
</evidence>
<evidence type="ECO:0000313" key="3">
    <source>
        <dbReference type="Proteomes" id="UP000306147"/>
    </source>
</evidence>
<organism evidence="2 3">
    <name type="scientific">Sphingomonas gei</name>
    <dbReference type="NCBI Taxonomy" id="1395960"/>
    <lineage>
        <taxon>Bacteria</taxon>
        <taxon>Pseudomonadati</taxon>
        <taxon>Pseudomonadota</taxon>
        <taxon>Alphaproteobacteria</taxon>
        <taxon>Sphingomonadales</taxon>
        <taxon>Sphingomonadaceae</taxon>
        <taxon>Sphingomonas</taxon>
    </lineage>
</organism>
<sequence length="67" mass="7137">MRRITPASPAQGQAIAIAVERLREARTLLRQAGARQAASAAGKATSSAEGAARHVQHRIRRTAHEQA</sequence>
<feature type="compositionally biased region" description="Low complexity" evidence="1">
    <location>
        <begin position="34"/>
        <end position="50"/>
    </location>
</feature>
<reference evidence="2 3" key="1">
    <citation type="submission" date="2019-04" db="EMBL/GenBank/DDBJ databases">
        <title>Sphingomonas psychrotolerans sp. nov., isolated from soil in the Tianshan Mountains, Xinjiang, China.</title>
        <authorList>
            <person name="Luo Y."/>
            <person name="Sheng H."/>
        </authorList>
    </citation>
    <scope>NUCLEOTIDE SEQUENCE [LARGE SCALE GENOMIC DNA]</scope>
    <source>
        <strain evidence="2 3">ZFGT-11</strain>
    </source>
</reference>
<proteinExistence type="predicted"/>
<evidence type="ECO:0000256" key="1">
    <source>
        <dbReference type="SAM" id="MobiDB-lite"/>
    </source>
</evidence>
<feature type="region of interest" description="Disordered" evidence="1">
    <location>
        <begin position="34"/>
        <end position="67"/>
    </location>
</feature>
<protein>
    <submittedName>
        <fullName evidence="2">Uncharacterized protein</fullName>
    </submittedName>
</protein>
<dbReference type="AlphaFoldDB" id="A0A4S1X444"/>
<gene>
    <name evidence="2" type="ORF">E5A73_19555</name>
</gene>
<name>A0A4S1X444_9SPHN</name>
<dbReference type="EMBL" id="SRXT01000009">
    <property type="protein sequence ID" value="TGX49046.1"/>
    <property type="molecule type" value="Genomic_DNA"/>
</dbReference>
<keyword evidence="3" id="KW-1185">Reference proteome</keyword>
<comment type="caution">
    <text evidence="2">The sequence shown here is derived from an EMBL/GenBank/DDBJ whole genome shotgun (WGS) entry which is preliminary data.</text>
</comment>